<feature type="compositionally biased region" description="Low complexity" evidence="1">
    <location>
        <begin position="226"/>
        <end position="258"/>
    </location>
</feature>
<reference evidence="2" key="1">
    <citation type="submission" date="2022-07" db="EMBL/GenBank/DDBJ databases">
        <title>Phylogenomic reconstructions and comparative analyses of Kickxellomycotina fungi.</title>
        <authorList>
            <person name="Reynolds N.K."/>
            <person name="Stajich J.E."/>
            <person name="Barry K."/>
            <person name="Grigoriev I.V."/>
            <person name="Crous P."/>
            <person name="Smith M.E."/>
        </authorList>
    </citation>
    <scope>NUCLEOTIDE SEQUENCE</scope>
    <source>
        <strain evidence="2">RSA 1196</strain>
    </source>
</reference>
<keyword evidence="3" id="KW-1185">Reference proteome</keyword>
<feature type="compositionally biased region" description="Polar residues" evidence="1">
    <location>
        <begin position="172"/>
        <end position="185"/>
    </location>
</feature>
<evidence type="ECO:0000256" key="1">
    <source>
        <dbReference type="SAM" id="MobiDB-lite"/>
    </source>
</evidence>
<accession>A0A9W8AL12</accession>
<name>A0A9W8AL12_9FUNG</name>
<organism evidence="2 3">
    <name type="scientific">Dispira parvispora</name>
    <dbReference type="NCBI Taxonomy" id="1520584"/>
    <lineage>
        <taxon>Eukaryota</taxon>
        <taxon>Fungi</taxon>
        <taxon>Fungi incertae sedis</taxon>
        <taxon>Zoopagomycota</taxon>
        <taxon>Kickxellomycotina</taxon>
        <taxon>Dimargaritomycetes</taxon>
        <taxon>Dimargaritales</taxon>
        <taxon>Dimargaritaceae</taxon>
        <taxon>Dispira</taxon>
    </lineage>
</organism>
<proteinExistence type="predicted"/>
<evidence type="ECO:0000313" key="3">
    <source>
        <dbReference type="Proteomes" id="UP001150925"/>
    </source>
</evidence>
<feature type="region of interest" description="Disordered" evidence="1">
    <location>
        <begin position="673"/>
        <end position="712"/>
    </location>
</feature>
<feature type="region of interest" description="Disordered" evidence="1">
    <location>
        <begin position="159"/>
        <end position="282"/>
    </location>
</feature>
<comment type="caution">
    <text evidence="2">The sequence shown here is derived from an EMBL/GenBank/DDBJ whole genome shotgun (WGS) entry which is preliminary data.</text>
</comment>
<feature type="compositionally biased region" description="Pro residues" evidence="1">
    <location>
        <begin position="687"/>
        <end position="701"/>
    </location>
</feature>
<dbReference type="Gene3D" id="1.10.150.50">
    <property type="entry name" value="Transcription Factor, Ets-1"/>
    <property type="match status" value="1"/>
</dbReference>
<dbReference type="Proteomes" id="UP001150925">
    <property type="component" value="Unassembled WGS sequence"/>
</dbReference>
<feature type="compositionally biased region" description="Polar residues" evidence="1">
    <location>
        <begin position="203"/>
        <end position="214"/>
    </location>
</feature>
<dbReference type="AlphaFoldDB" id="A0A9W8AL12"/>
<dbReference type="EMBL" id="JANBPY010001684">
    <property type="protein sequence ID" value="KAJ1959097.1"/>
    <property type="molecule type" value="Genomic_DNA"/>
</dbReference>
<gene>
    <name evidence="2" type="ORF">IWQ62_004749</name>
</gene>
<feature type="region of interest" description="Disordered" evidence="1">
    <location>
        <begin position="369"/>
        <end position="389"/>
    </location>
</feature>
<evidence type="ECO:0000313" key="2">
    <source>
        <dbReference type="EMBL" id="KAJ1959097.1"/>
    </source>
</evidence>
<protein>
    <submittedName>
        <fullName evidence="2">Uncharacterized protein</fullName>
    </submittedName>
</protein>
<dbReference type="OrthoDB" id="19092at2759"/>
<dbReference type="InterPro" id="IPR013761">
    <property type="entry name" value="SAM/pointed_sf"/>
</dbReference>
<feature type="compositionally biased region" description="Polar residues" evidence="1">
    <location>
        <begin position="259"/>
        <end position="282"/>
    </location>
</feature>
<sequence>MKLADNCPLGYPNLVHLPRVTLLQPLCDVPADAALRYATTFTAERLDDSNLKSLNEAFLETLGVHSEDRKAILTGCGRVLGKLAPGKQVSFGETSIIGEATDQASREAQDANLAQKLQVEEVSRASKTPVNRNMISAIDERFERQRQIEEDELLARKLQESSRQNRKVSSLGKITTPTSPKSPSQAPEDPFDALAEVLGGSTTGTLSPRPTSPAQPLGLGLHQRKPTTSSKRAPPSKSAPSVIDPAQILQAQKQLQTQGVPRSTPTTIVRSPAPVSQPTSAMSFNDTDDWIRNLTADKPTVPQAPASSGPIGENTNLALVVAANPTPPRPPPMVPLATALPASLVPAPSFGNPNNGRVFVPTLVRRAPPPPPRPSVPAKAVAPTNPSVMLNRPPLRPMLAVSSGTGGGNTMLVVSQAPRPNFQPTVTGMVGSGNLALVPLKNTLGTSVGLPTQPPHTLGHTSGDKYDIFRQVNPMAPTQVFRPVVSGVGGTPGLTSHPTVPSISPATSLVSNPPLNTMARPTGNLTLPTANVTPGQQRSELSPQYSVGLALGVSRTHSAPGNTMYPAPMVTPGMSSNLATRPSFTTSNVFQPMSSTYTPVANFTPVSATQSTIPNVVGVTPQWGQLPGSTQLLQPLAVTKVPGSPMTSTNFAQPPHLAGNAIQPTHQFATFPTNFAQPGGPATAPHQAPPPIRPNQPPPNRPYGVFSQANWQ</sequence>